<reference evidence="1" key="1">
    <citation type="submission" date="2016-10" db="EMBL/GenBank/DDBJ databases">
        <authorList>
            <person name="de Groot N.N."/>
        </authorList>
    </citation>
    <scope>NUCLEOTIDE SEQUENCE</scope>
</reference>
<organism evidence="1">
    <name type="scientific">hydrothermal vent metagenome</name>
    <dbReference type="NCBI Taxonomy" id="652676"/>
    <lineage>
        <taxon>unclassified sequences</taxon>
        <taxon>metagenomes</taxon>
        <taxon>ecological metagenomes</taxon>
    </lineage>
</organism>
<dbReference type="EMBL" id="FPHZ01000197">
    <property type="protein sequence ID" value="SFV89042.1"/>
    <property type="molecule type" value="Genomic_DNA"/>
</dbReference>
<protein>
    <submittedName>
        <fullName evidence="1">Uncharacterized protein</fullName>
    </submittedName>
</protein>
<name>A0A1W1E506_9ZZZZ</name>
<accession>A0A1W1E506</accession>
<gene>
    <name evidence="1" type="ORF">MNB_SUP05-SYMBIONT-5-266</name>
</gene>
<proteinExistence type="predicted"/>
<dbReference type="AlphaFoldDB" id="A0A1W1E506"/>
<sequence length="43" mass="4644">MQVCILNIIQNTHTINSWACYSWDSVSTTATVIVATATATTGR</sequence>
<evidence type="ECO:0000313" key="1">
    <source>
        <dbReference type="EMBL" id="SFV89042.1"/>
    </source>
</evidence>